<evidence type="ECO:0000259" key="16">
    <source>
        <dbReference type="Pfam" id="PF00365"/>
    </source>
</evidence>
<dbReference type="InterPro" id="IPR022953">
    <property type="entry name" value="ATP_PFK"/>
</dbReference>
<evidence type="ECO:0000313" key="19">
    <source>
        <dbReference type="EMBL" id="MSC82027.1"/>
    </source>
</evidence>
<evidence type="ECO:0000313" key="26">
    <source>
        <dbReference type="EMBL" id="RGC20838.1"/>
    </source>
</evidence>
<evidence type="ECO:0000313" key="34">
    <source>
        <dbReference type="Proteomes" id="UP000260783"/>
    </source>
</evidence>
<evidence type="ECO:0000313" key="31">
    <source>
        <dbReference type="Proteomes" id="UP000252378"/>
    </source>
</evidence>
<dbReference type="EMBL" id="NMTV01000071">
    <property type="protein sequence ID" value="PDX71463.1"/>
    <property type="molecule type" value="Genomic_DNA"/>
</dbReference>
<protein>
    <recommendedName>
        <fullName evidence="15">ATP-dependent 6-phosphofructokinase</fullName>
        <shortName evidence="15">ATP-PFK</shortName>
        <shortName evidence="15">Phosphofructokinase</shortName>
        <ecNumber evidence="15">2.7.1.11</ecNumber>
    </recommendedName>
    <alternativeName>
        <fullName evidence="15">Phosphohexokinase</fullName>
    </alternativeName>
</protein>
<dbReference type="EMBL" id="QVEW01000001">
    <property type="protein sequence ID" value="RGC02389.1"/>
    <property type="molecule type" value="Genomic_DNA"/>
</dbReference>
<evidence type="ECO:0000313" key="25">
    <source>
        <dbReference type="EMBL" id="RGC02389.1"/>
    </source>
</evidence>
<evidence type="ECO:0000313" key="32">
    <source>
        <dbReference type="Proteomes" id="UP000260733"/>
    </source>
</evidence>
<gene>
    <name evidence="17" type="primary">pfkA_1</name>
    <name evidence="15 18" type="synonym">pfkA</name>
    <name evidence="22" type="ORF">C4N21_00330</name>
    <name evidence="23" type="ORF">C7J97_02265</name>
    <name evidence="20" type="ORF">CGS55_14890</name>
    <name evidence="21" type="ORF">CGS56_15655</name>
    <name evidence="26" type="ORF">DW855_02650</name>
    <name evidence="25" type="ORF">DWZ04_00615</name>
    <name evidence="24" type="ORF">DWZ25_00475</name>
    <name evidence="17" type="ORF">ERS852582_00080</name>
    <name evidence="19" type="ORF">GKD85_14705</name>
    <name evidence="18" type="ORF">GKE10_03255</name>
</gene>
<feature type="binding site" evidence="15">
    <location>
        <begin position="25"/>
        <end position="29"/>
    </location>
    <ligand>
        <name>ADP</name>
        <dbReference type="ChEBI" id="CHEBI:456216"/>
        <note>allosteric activator; ligand shared between dimeric partners</note>
    </ligand>
</feature>
<dbReference type="FunFam" id="3.40.50.450:FF:000001">
    <property type="entry name" value="ATP-dependent 6-phosphofructokinase"/>
    <property type="match status" value="1"/>
</dbReference>
<comment type="subcellular location">
    <subcellularLocation>
        <location evidence="3 15">Cytoplasm</location>
    </subcellularLocation>
</comment>
<reference evidence="35 36" key="6">
    <citation type="journal article" date="2019" name="Nat. Med.">
        <title>A library of human gut bacterial isolates paired with longitudinal multiomics data enables mechanistic microbiome research.</title>
        <authorList>
            <person name="Poyet M."/>
            <person name="Groussin M."/>
            <person name="Gibbons S.M."/>
            <person name="Avila-Pacheco J."/>
            <person name="Jiang X."/>
            <person name="Kearney S.M."/>
            <person name="Perrotta A.R."/>
            <person name="Berdy B."/>
            <person name="Zhao S."/>
            <person name="Lieberman T.D."/>
            <person name="Swanson P.K."/>
            <person name="Smith M."/>
            <person name="Roesemann S."/>
            <person name="Alexander J.E."/>
            <person name="Rich S.A."/>
            <person name="Livny J."/>
            <person name="Vlamakis H."/>
            <person name="Clish C."/>
            <person name="Bullock K."/>
            <person name="Deik A."/>
            <person name="Scott J."/>
            <person name="Pierce K.A."/>
            <person name="Xavier R.J."/>
            <person name="Alm E.J."/>
        </authorList>
    </citation>
    <scope>NUCLEOTIDE SEQUENCE [LARGE SCALE GENOMIC DNA]</scope>
    <source>
        <strain evidence="18 35">BIOML-B1</strain>
        <strain evidence="19 36">BIOML-B9</strain>
    </source>
</reference>
<feature type="domain" description="Phosphofructokinase" evidence="16">
    <location>
        <begin position="8"/>
        <end position="279"/>
    </location>
</feature>
<dbReference type="PANTHER" id="PTHR13697">
    <property type="entry name" value="PHOSPHOFRUCTOKINASE"/>
    <property type="match status" value="1"/>
</dbReference>
<dbReference type="EMBL" id="PRLF01000001">
    <property type="protein sequence ID" value="RAW67154.1"/>
    <property type="molecule type" value="Genomic_DNA"/>
</dbReference>
<evidence type="ECO:0000256" key="3">
    <source>
        <dbReference type="ARBA" id="ARBA00004496"/>
    </source>
</evidence>
<feature type="binding site" description="in other chain" evidence="15">
    <location>
        <begin position="129"/>
        <end position="131"/>
    </location>
    <ligand>
        <name>substrate</name>
        <note>ligand shared between dimeric partners</note>
    </ligand>
</feature>
<keyword evidence="13 15" id="KW-0324">Glycolysis</keyword>
<feature type="binding site" evidence="15">
    <location>
        <position position="107"/>
    </location>
    <ligand>
        <name>Mg(2+)</name>
        <dbReference type="ChEBI" id="CHEBI:18420"/>
        <note>catalytic</note>
    </ligand>
</feature>
<reference evidence="17 27" key="1">
    <citation type="submission" date="2015-09" db="EMBL/GenBank/DDBJ databases">
        <authorList>
            <consortium name="Pathogen Informatics"/>
        </authorList>
    </citation>
    <scope>NUCLEOTIDE SEQUENCE [LARGE SCALE GENOMIC DNA]</scope>
    <source>
        <strain evidence="17 27">2789STDY5834970</strain>
    </source>
</reference>
<dbReference type="InterPro" id="IPR035966">
    <property type="entry name" value="PKF_sf"/>
</dbReference>
<evidence type="ECO:0000313" key="29">
    <source>
        <dbReference type="Proteomes" id="UP000220157"/>
    </source>
</evidence>
<feature type="binding site" evidence="15">
    <location>
        <position position="166"/>
    </location>
    <ligand>
        <name>substrate</name>
        <note>ligand shared between dimeric partners</note>
    </ligand>
</feature>
<dbReference type="PIRSF" id="PIRSF000532">
    <property type="entry name" value="ATP_PFK_prok"/>
    <property type="match status" value="1"/>
</dbReference>
<evidence type="ECO:0000313" key="23">
    <source>
        <dbReference type="EMBL" id="RCH47854.1"/>
    </source>
</evidence>
<keyword evidence="5 15" id="KW-0963">Cytoplasm</keyword>
<dbReference type="Proteomes" id="UP000250550">
    <property type="component" value="Unassembled WGS sequence"/>
</dbReference>
<dbReference type="FunFam" id="3.40.50.460:FF:000002">
    <property type="entry name" value="ATP-dependent 6-phosphofructokinase"/>
    <property type="match status" value="1"/>
</dbReference>
<evidence type="ECO:0000256" key="14">
    <source>
        <dbReference type="ARBA" id="ARBA00048070"/>
    </source>
</evidence>
<dbReference type="EMBL" id="WKQM01000004">
    <property type="protein sequence ID" value="MSC50941.1"/>
    <property type="molecule type" value="Genomic_DNA"/>
</dbReference>
<evidence type="ECO:0000313" key="20">
    <source>
        <dbReference type="EMBL" id="PDX71463.1"/>
    </source>
</evidence>
<evidence type="ECO:0000313" key="24">
    <source>
        <dbReference type="EMBL" id="RGB90299.1"/>
    </source>
</evidence>
<dbReference type="Proteomes" id="UP000095649">
    <property type="component" value="Unassembled WGS sequence"/>
</dbReference>
<feature type="binding site" description="in other chain" evidence="15">
    <location>
        <begin position="218"/>
        <end position="220"/>
    </location>
    <ligand>
        <name>ADP</name>
        <dbReference type="ChEBI" id="CHEBI:456216"/>
        <note>allosteric activator; ligand shared between dimeric partners</note>
    </ligand>
</feature>
<dbReference type="GO" id="GO:0042802">
    <property type="term" value="F:identical protein binding"/>
    <property type="evidence" value="ECO:0007669"/>
    <property type="project" value="TreeGrafter"/>
</dbReference>
<evidence type="ECO:0000313" key="21">
    <source>
        <dbReference type="EMBL" id="PDX74465.1"/>
    </source>
</evidence>
<dbReference type="InterPro" id="IPR015912">
    <property type="entry name" value="Phosphofructokinase_CS"/>
</dbReference>
<dbReference type="InterPro" id="IPR012828">
    <property type="entry name" value="PFKA_ATP_prok"/>
</dbReference>
<dbReference type="GO" id="GO:0006002">
    <property type="term" value="P:fructose 6-phosphate metabolic process"/>
    <property type="evidence" value="ECO:0007669"/>
    <property type="project" value="UniProtKB-UniRule"/>
</dbReference>
<feature type="binding site" description="in other chain" evidence="15">
    <location>
        <begin position="173"/>
        <end position="175"/>
    </location>
    <ligand>
        <name>substrate</name>
        <note>ligand shared between dimeric partners</note>
    </ligand>
</feature>
<feature type="binding site" description="in other chain" evidence="15">
    <location>
        <begin position="254"/>
        <end position="257"/>
    </location>
    <ligand>
        <name>substrate</name>
        <note>ligand shared between dimeric partners</note>
    </ligand>
</feature>
<keyword evidence="6 15" id="KW-0021">Allosteric enzyme</keyword>
<organism evidence="17 27">
    <name type="scientific">Faecalibacterium prausnitzii</name>
    <dbReference type="NCBI Taxonomy" id="853"/>
    <lineage>
        <taxon>Bacteria</taxon>
        <taxon>Bacillati</taxon>
        <taxon>Bacillota</taxon>
        <taxon>Clostridia</taxon>
        <taxon>Eubacteriales</taxon>
        <taxon>Oscillospiraceae</taxon>
        <taxon>Faecalibacterium</taxon>
    </lineage>
</organism>
<evidence type="ECO:0000313" key="22">
    <source>
        <dbReference type="EMBL" id="RAW67154.1"/>
    </source>
</evidence>
<feature type="active site" description="Proton acceptor" evidence="15">
    <location>
        <position position="131"/>
    </location>
</feature>
<feature type="binding site" evidence="15">
    <location>
        <begin position="76"/>
        <end position="77"/>
    </location>
    <ligand>
        <name>ATP</name>
        <dbReference type="ChEBI" id="CHEBI:30616"/>
    </ligand>
</feature>
<dbReference type="EMBL" id="CYXN01000001">
    <property type="protein sequence ID" value="CUM69475.1"/>
    <property type="molecule type" value="Genomic_DNA"/>
</dbReference>
<evidence type="ECO:0000313" key="35">
    <source>
        <dbReference type="Proteomes" id="UP000462091"/>
    </source>
</evidence>
<evidence type="ECO:0000256" key="1">
    <source>
        <dbReference type="ARBA" id="ARBA00001946"/>
    </source>
</evidence>
<comment type="catalytic activity">
    <reaction evidence="14 15">
        <text>beta-D-fructose 6-phosphate + ATP = beta-D-fructose 1,6-bisphosphate + ADP + H(+)</text>
        <dbReference type="Rhea" id="RHEA:16109"/>
        <dbReference type="ChEBI" id="CHEBI:15378"/>
        <dbReference type="ChEBI" id="CHEBI:30616"/>
        <dbReference type="ChEBI" id="CHEBI:32966"/>
        <dbReference type="ChEBI" id="CHEBI:57634"/>
        <dbReference type="ChEBI" id="CHEBI:456216"/>
        <dbReference type="EC" id="2.7.1.11"/>
    </reaction>
</comment>
<name>A0A173QV44_9FIRM</name>
<dbReference type="EMBL" id="QVES01000001">
    <property type="protein sequence ID" value="RGB90299.1"/>
    <property type="molecule type" value="Genomic_DNA"/>
</dbReference>
<evidence type="ECO:0000256" key="13">
    <source>
        <dbReference type="ARBA" id="ARBA00023152"/>
    </source>
</evidence>
<dbReference type="GO" id="GO:0003872">
    <property type="term" value="F:6-phosphofructokinase activity"/>
    <property type="evidence" value="ECO:0007669"/>
    <property type="project" value="UniProtKB-UniRule"/>
</dbReference>
<feature type="binding site" description="in other chain" evidence="15">
    <location>
        <position position="158"/>
    </location>
    <ligand>
        <name>ADP</name>
        <dbReference type="ChEBI" id="CHEBI:456216"/>
        <note>allosteric activator; ligand shared between dimeric partners</note>
    </ligand>
</feature>
<evidence type="ECO:0000256" key="5">
    <source>
        <dbReference type="ARBA" id="ARBA00022490"/>
    </source>
</evidence>
<dbReference type="PANTHER" id="PTHR13697:SF4">
    <property type="entry name" value="ATP-DEPENDENT 6-PHOSPHOFRUCTOKINASE"/>
    <property type="match status" value="1"/>
</dbReference>
<comment type="function">
    <text evidence="2 15">Catalyzes the phosphorylation of D-fructose 6-phosphate to fructose 1,6-bisphosphate by ATP, the first committing step of glycolysis.</text>
</comment>
<evidence type="ECO:0000256" key="7">
    <source>
        <dbReference type="ARBA" id="ARBA00022679"/>
    </source>
</evidence>
<evidence type="ECO:0000256" key="9">
    <source>
        <dbReference type="ARBA" id="ARBA00022741"/>
    </source>
</evidence>
<evidence type="ECO:0000256" key="12">
    <source>
        <dbReference type="ARBA" id="ARBA00022842"/>
    </source>
</evidence>
<feature type="binding site" description="in other chain" evidence="15">
    <location>
        <position position="215"/>
    </location>
    <ligand>
        <name>ADP</name>
        <dbReference type="ChEBI" id="CHEBI:456216"/>
        <note>allosteric activator; ligand shared between dimeric partners</note>
    </ligand>
</feature>
<proteinExistence type="inferred from homology"/>
<dbReference type="EMBL" id="QVFB01000003">
    <property type="protein sequence ID" value="RGC20838.1"/>
    <property type="molecule type" value="Genomic_DNA"/>
</dbReference>
<dbReference type="Proteomes" id="UP000477010">
    <property type="component" value="Unassembled WGS sequence"/>
</dbReference>
<evidence type="ECO:0000256" key="15">
    <source>
        <dbReference type="HAMAP-Rule" id="MF_00339"/>
    </source>
</evidence>
<keyword evidence="12 15" id="KW-0460">Magnesium</keyword>
<dbReference type="Gene3D" id="3.40.50.450">
    <property type="match status" value="1"/>
</dbReference>
<reference evidence="20" key="3">
    <citation type="submission" date="2017-07" db="EMBL/GenBank/DDBJ databases">
        <authorList>
            <person name="Sun Z.S."/>
            <person name="Albrecht U."/>
            <person name="Echele G."/>
            <person name="Lee C.C."/>
        </authorList>
    </citation>
    <scope>NUCLEOTIDE SEQUENCE</scope>
    <source>
        <strain evidence="20">CNCM I 4546</strain>
        <strain evidence="21">CNCM I 4573</strain>
    </source>
</reference>
<reference evidence="32 33" key="5">
    <citation type="submission" date="2018-08" db="EMBL/GenBank/DDBJ databases">
        <title>A genome reference for cultivated species of the human gut microbiota.</title>
        <authorList>
            <person name="Zou Y."/>
            <person name="Xue W."/>
            <person name="Luo G."/>
        </authorList>
    </citation>
    <scope>NUCLEOTIDE SEQUENCE [LARGE SCALE GENOMIC DNA]</scope>
    <source>
        <strain evidence="25 34">AF29-11BH</strain>
        <strain evidence="24 33">AF31-14AC</strain>
        <strain evidence="26 32">AM37-13AC</strain>
    </source>
</reference>
<dbReference type="Proteomes" id="UP000252378">
    <property type="component" value="Unassembled WGS sequence"/>
</dbReference>
<dbReference type="OrthoDB" id="9802503at2"/>
<dbReference type="GO" id="GO:0005524">
    <property type="term" value="F:ATP binding"/>
    <property type="evidence" value="ECO:0007669"/>
    <property type="project" value="UniProtKB-UniRule"/>
</dbReference>
<dbReference type="EMBL" id="PXUP01000002">
    <property type="protein sequence ID" value="RCH47854.1"/>
    <property type="molecule type" value="Genomic_DNA"/>
</dbReference>
<comment type="cofactor">
    <cofactor evidence="1 15">
        <name>Mg(2+)</name>
        <dbReference type="ChEBI" id="CHEBI:18420"/>
    </cofactor>
</comment>
<evidence type="ECO:0000313" key="28">
    <source>
        <dbReference type="Proteomes" id="UP000219901"/>
    </source>
</evidence>
<evidence type="ECO:0000313" key="33">
    <source>
        <dbReference type="Proteomes" id="UP000260782"/>
    </source>
</evidence>
<dbReference type="RefSeq" id="WP_005925738.1">
    <property type="nucleotide sequence ID" value="NZ_BNEV01000048.1"/>
</dbReference>
<dbReference type="EC" id="2.7.1.11" evidence="15"/>
<evidence type="ECO:0000313" key="17">
    <source>
        <dbReference type="EMBL" id="CUM69475.1"/>
    </source>
</evidence>
<dbReference type="NCBIfam" id="TIGR02482">
    <property type="entry name" value="PFKA_ATP"/>
    <property type="match status" value="1"/>
</dbReference>
<dbReference type="GO" id="GO:0016208">
    <property type="term" value="F:AMP binding"/>
    <property type="evidence" value="ECO:0007669"/>
    <property type="project" value="TreeGrafter"/>
</dbReference>
<dbReference type="GO" id="GO:0046872">
    <property type="term" value="F:metal ion binding"/>
    <property type="evidence" value="ECO:0007669"/>
    <property type="project" value="UniProtKB-KW"/>
</dbReference>
<keyword evidence="8 15" id="KW-0479">Metal-binding</keyword>
<keyword evidence="10 15" id="KW-0418">Kinase</keyword>
<dbReference type="InterPro" id="IPR012003">
    <property type="entry name" value="ATP_PFK_prok-type"/>
</dbReference>
<dbReference type="UniPathway" id="UPA00109">
    <property type="reaction ID" value="UER00182"/>
</dbReference>
<keyword evidence="9 15" id="KW-0547">Nucleotide-binding</keyword>
<comment type="caution">
    <text evidence="15">Lacks conserved residue(s) required for the propagation of feature annotation.</text>
</comment>
<dbReference type="GO" id="GO:0061621">
    <property type="term" value="P:canonical glycolysis"/>
    <property type="evidence" value="ECO:0007669"/>
    <property type="project" value="TreeGrafter"/>
</dbReference>
<reference evidence="28 29" key="2">
    <citation type="journal article" date="2017" name="Front. Microbiol.">
        <title>New Insights into the Diversity of the Genus Faecalibacterium.</title>
        <authorList>
            <person name="Benevides L."/>
            <person name="Burman S."/>
            <person name="Martin R."/>
            <person name="Robert V."/>
            <person name="Thomas M."/>
            <person name="Miquel S."/>
            <person name="Chain F."/>
            <person name="Sokol H."/>
            <person name="Bermudez-Humaran L.G."/>
            <person name="Morrison M."/>
            <person name="Langella P."/>
            <person name="Azevedo V.A."/>
            <person name="Chatel J.M."/>
            <person name="Soares S."/>
        </authorList>
    </citation>
    <scope>NUCLEOTIDE SEQUENCE [LARGE SCALE GENOMIC DNA]</scope>
    <source>
        <strain evidence="20 28">CNCM I 4546</strain>
        <strain evidence="21 29">CNCM I 4573</strain>
    </source>
</reference>
<dbReference type="Proteomes" id="UP000220157">
    <property type="component" value="Unassembled WGS sequence"/>
</dbReference>
<comment type="activity regulation">
    <text evidence="15">Allosterically activated by ADP and other diphosphonucleosides, and allosterically inhibited by phosphoenolpyruvate.</text>
</comment>
<keyword evidence="11 15" id="KW-0067">ATP-binding</keyword>
<evidence type="ECO:0000313" key="30">
    <source>
        <dbReference type="Proteomes" id="UP000250550"/>
    </source>
</evidence>
<comment type="pathway">
    <text evidence="4 15">Carbohydrate degradation; glycolysis; D-glyceraldehyde 3-phosphate and glycerone phosphate from D-glucose: step 3/4.</text>
</comment>
<dbReference type="Pfam" id="PF00365">
    <property type="entry name" value="PFK"/>
    <property type="match status" value="1"/>
</dbReference>
<feature type="binding site" evidence="15">
    <location>
        <position position="248"/>
    </location>
    <ligand>
        <name>substrate</name>
        <note>ligand shared between dimeric partners</note>
    </ligand>
</feature>
<dbReference type="GO" id="GO:0048029">
    <property type="term" value="F:monosaccharide binding"/>
    <property type="evidence" value="ECO:0007669"/>
    <property type="project" value="TreeGrafter"/>
</dbReference>
<evidence type="ECO:0000256" key="2">
    <source>
        <dbReference type="ARBA" id="ARBA00002659"/>
    </source>
</evidence>
<feature type="binding site" description="in other chain" evidence="15">
    <location>
        <position position="227"/>
    </location>
    <ligand>
        <name>substrate</name>
        <note>ligand shared between dimeric partners</note>
    </ligand>
</feature>
<dbReference type="GeneID" id="75068907"/>
<dbReference type="Proteomes" id="UP000219901">
    <property type="component" value="Unassembled WGS sequence"/>
</dbReference>
<accession>A0A173QV44</accession>
<dbReference type="Proteomes" id="UP000462091">
    <property type="component" value="Unassembled WGS sequence"/>
</dbReference>
<dbReference type="GO" id="GO:0030388">
    <property type="term" value="P:fructose 1,6-bisphosphate metabolic process"/>
    <property type="evidence" value="ECO:0007669"/>
    <property type="project" value="TreeGrafter"/>
</dbReference>
<evidence type="ECO:0000256" key="10">
    <source>
        <dbReference type="ARBA" id="ARBA00022777"/>
    </source>
</evidence>
<evidence type="ECO:0000256" key="4">
    <source>
        <dbReference type="ARBA" id="ARBA00004679"/>
    </source>
</evidence>
<dbReference type="Proteomes" id="UP000260783">
    <property type="component" value="Unassembled WGS sequence"/>
</dbReference>
<dbReference type="Gene3D" id="3.40.50.460">
    <property type="entry name" value="Phosphofructokinase domain"/>
    <property type="match status" value="1"/>
</dbReference>
<dbReference type="GO" id="GO:0070095">
    <property type="term" value="F:fructose-6-phosphate binding"/>
    <property type="evidence" value="ECO:0007669"/>
    <property type="project" value="TreeGrafter"/>
</dbReference>
<evidence type="ECO:0000256" key="6">
    <source>
        <dbReference type="ARBA" id="ARBA00022533"/>
    </source>
</evidence>
<dbReference type="SUPFAM" id="SSF53784">
    <property type="entry name" value="Phosphofructokinase"/>
    <property type="match status" value="1"/>
</dbReference>
<dbReference type="Proteomes" id="UP000260733">
    <property type="component" value="Unassembled WGS sequence"/>
</dbReference>
<feature type="binding site" evidence="15">
    <location>
        <position position="15"/>
    </location>
    <ligand>
        <name>ATP</name>
        <dbReference type="ChEBI" id="CHEBI:30616"/>
    </ligand>
</feature>
<dbReference type="AlphaFoldDB" id="A0A173QV44"/>
<dbReference type="InterPro" id="IPR000023">
    <property type="entry name" value="Phosphofructokinase_dom"/>
</dbReference>
<evidence type="ECO:0000313" key="36">
    <source>
        <dbReference type="Proteomes" id="UP000477010"/>
    </source>
</evidence>
<dbReference type="GO" id="GO:0005945">
    <property type="term" value="C:6-phosphofructokinase complex"/>
    <property type="evidence" value="ECO:0007669"/>
    <property type="project" value="TreeGrafter"/>
</dbReference>
<dbReference type="PROSITE" id="PS00433">
    <property type="entry name" value="PHOSPHOFRUCTOKINASE"/>
    <property type="match status" value="1"/>
</dbReference>
<evidence type="ECO:0000313" key="27">
    <source>
        <dbReference type="Proteomes" id="UP000095649"/>
    </source>
</evidence>
<dbReference type="EMBL" id="WKQE01000031">
    <property type="protein sequence ID" value="MSC82027.1"/>
    <property type="molecule type" value="Genomic_DNA"/>
</dbReference>
<evidence type="ECO:0000256" key="11">
    <source>
        <dbReference type="ARBA" id="ARBA00022840"/>
    </source>
</evidence>
<evidence type="ECO:0000256" key="8">
    <source>
        <dbReference type="ARBA" id="ARBA00022723"/>
    </source>
</evidence>
<comment type="subunit">
    <text evidence="15">Homotetramer.</text>
</comment>
<dbReference type="HAMAP" id="MF_00339">
    <property type="entry name" value="Phosphofructokinase_I_B1"/>
    <property type="match status" value="1"/>
</dbReference>
<comment type="similarity">
    <text evidence="15">Belongs to the phosphofructokinase type A (PFKA) family. ATP-dependent PFK group I subfamily. Prokaryotic clade 'B1' sub-subfamily.</text>
</comment>
<dbReference type="EMBL" id="NMTW01000053">
    <property type="protein sequence ID" value="PDX74465.1"/>
    <property type="molecule type" value="Genomic_DNA"/>
</dbReference>
<dbReference type="NCBIfam" id="NF002872">
    <property type="entry name" value="PRK03202.1"/>
    <property type="match status" value="1"/>
</dbReference>
<sequence>MEKQIKTIGVLTSGGDAPGMNAAVRAVVRTGLHKGFRMIGIQRGYNGLLNGECFEMNLRSVSNIISAGGTILYTARCLEFKTKEGQDKGAEKCRELGIDALVVIGGDGSYRGARALAHRGIPMIGLPGTIDNDIGCTDYTIGYDTAMNTALEMIDKLRDTTQSHDRCSVVEVMGRNAGYIALNVAIASGAMAVLLPEKEFDMQRDILDKIAETQKTGKRHFIIIVAEGVGHAQEIANEIQARTGIDSRATILGHVQRGGSPTLRDRVNASAMGYQAVCLLEQGKYNRIVGMKGEKLVDYPVDEALEMTKSLDPVLVDVCNTISI</sequence>
<dbReference type="Proteomes" id="UP000260782">
    <property type="component" value="Unassembled WGS sequence"/>
</dbReference>
<dbReference type="PRINTS" id="PR00476">
    <property type="entry name" value="PHFRCTKINASE"/>
</dbReference>
<evidence type="ECO:0000313" key="18">
    <source>
        <dbReference type="EMBL" id="MSC50941.1"/>
    </source>
</evidence>
<feature type="binding site" evidence="15">
    <location>
        <begin position="106"/>
        <end position="109"/>
    </location>
    <ligand>
        <name>ATP</name>
        <dbReference type="ChEBI" id="CHEBI:30616"/>
    </ligand>
</feature>
<reference evidence="22 30" key="4">
    <citation type="submission" date="2018-02" db="EMBL/GenBank/DDBJ databases">
        <title>Complete genome sequencing of Faecalibacterium prausnitzii strains isolated from the human gut.</title>
        <authorList>
            <person name="Fitzgerald B.C."/>
            <person name="Shkoporov A.N."/>
            <person name="Ross P.R."/>
            <person name="Hill C."/>
        </authorList>
    </citation>
    <scope>NUCLEOTIDE SEQUENCE [LARGE SCALE GENOMIC DNA]</scope>
    <source>
        <strain evidence="22 30">APC924/119</strain>
        <strain evidence="23 31">ATCC 27768</strain>
    </source>
</reference>
<keyword evidence="7 15" id="KW-0808">Transferase</keyword>